<reference evidence="2" key="1">
    <citation type="submission" date="2021-02" db="EMBL/GenBank/DDBJ databases">
        <authorList>
            <person name="Dougan E. K."/>
            <person name="Rhodes N."/>
            <person name="Thang M."/>
            <person name="Chan C."/>
        </authorList>
    </citation>
    <scope>NUCLEOTIDE SEQUENCE</scope>
</reference>
<dbReference type="Proteomes" id="UP000604046">
    <property type="component" value="Unassembled WGS sequence"/>
</dbReference>
<protein>
    <submittedName>
        <fullName evidence="2">Uncharacterized protein</fullName>
    </submittedName>
</protein>
<feature type="transmembrane region" description="Helical" evidence="1">
    <location>
        <begin position="90"/>
        <end position="111"/>
    </location>
</feature>
<keyword evidence="3" id="KW-1185">Reference proteome</keyword>
<gene>
    <name evidence="2" type="ORF">SNAT2548_LOCUS34543</name>
</gene>
<accession>A0A812V0R0</accession>
<evidence type="ECO:0000313" key="2">
    <source>
        <dbReference type="EMBL" id="CAE7607480.1"/>
    </source>
</evidence>
<sequence>MRAEPRMATATSAPGPWRKAMTWRRRAAAGLLGMLALCSPAFLLGQAPRADSAEPWGAWAPGPKAKVLLPALAGSMAPAPCEAAGLPAEVVSVGAGSVVFFIVLLLSSMVFGRSIAGFLDNLDNVE</sequence>
<dbReference type="EMBL" id="CAJNDS010002814">
    <property type="protein sequence ID" value="CAE7607480.1"/>
    <property type="molecule type" value="Genomic_DNA"/>
</dbReference>
<keyword evidence="1" id="KW-0472">Membrane</keyword>
<dbReference type="AlphaFoldDB" id="A0A812V0R0"/>
<evidence type="ECO:0000313" key="3">
    <source>
        <dbReference type="Proteomes" id="UP000604046"/>
    </source>
</evidence>
<comment type="caution">
    <text evidence="2">The sequence shown here is derived from an EMBL/GenBank/DDBJ whole genome shotgun (WGS) entry which is preliminary data.</text>
</comment>
<keyword evidence="1" id="KW-1133">Transmembrane helix</keyword>
<evidence type="ECO:0000256" key="1">
    <source>
        <dbReference type="SAM" id="Phobius"/>
    </source>
</evidence>
<name>A0A812V0R0_9DINO</name>
<organism evidence="2 3">
    <name type="scientific">Symbiodinium natans</name>
    <dbReference type="NCBI Taxonomy" id="878477"/>
    <lineage>
        <taxon>Eukaryota</taxon>
        <taxon>Sar</taxon>
        <taxon>Alveolata</taxon>
        <taxon>Dinophyceae</taxon>
        <taxon>Suessiales</taxon>
        <taxon>Symbiodiniaceae</taxon>
        <taxon>Symbiodinium</taxon>
    </lineage>
</organism>
<keyword evidence="1" id="KW-0812">Transmembrane</keyword>
<proteinExistence type="predicted"/>